<keyword evidence="3" id="KW-1185">Reference proteome</keyword>
<accession>A0A9P5JVA4</accession>
<name>A0A9P5JVA4_9AGAM</name>
<evidence type="ECO:0000256" key="1">
    <source>
        <dbReference type="SAM" id="MobiDB-lite"/>
    </source>
</evidence>
<reference evidence="2" key="2">
    <citation type="journal article" date="2020" name="Nat. Commun.">
        <title>Large-scale genome sequencing of mycorrhizal fungi provides insights into the early evolution of symbiotic traits.</title>
        <authorList>
            <person name="Miyauchi S."/>
            <person name="Kiss E."/>
            <person name="Kuo A."/>
            <person name="Drula E."/>
            <person name="Kohler A."/>
            <person name="Sanchez-Garcia M."/>
            <person name="Morin E."/>
            <person name="Andreopoulos B."/>
            <person name="Barry K.W."/>
            <person name="Bonito G."/>
            <person name="Buee M."/>
            <person name="Carver A."/>
            <person name="Chen C."/>
            <person name="Cichocki N."/>
            <person name="Clum A."/>
            <person name="Culley D."/>
            <person name="Crous P.W."/>
            <person name="Fauchery L."/>
            <person name="Girlanda M."/>
            <person name="Hayes R.D."/>
            <person name="Keri Z."/>
            <person name="LaButti K."/>
            <person name="Lipzen A."/>
            <person name="Lombard V."/>
            <person name="Magnuson J."/>
            <person name="Maillard F."/>
            <person name="Murat C."/>
            <person name="Nolan M."/>
            <person name="Ohm R.A."/>
            <person name="Pangilinan J."/>
            <person name="Pereira M.F."/>
            <person name="Perotto S."/>
            <person name="Peter M."/>
            <person name="Pfister S."/>
            <person name="Riley R."/>
            <person name="Sitrit Y."/>
            <person name="Stielow J.B."/>
            <person name="Szollosi G."/>
            <person name="Zifcakova L."/>
            <person name="Stursova M."/>
            <person name="Spatafora J.W."/>
            <person name="Tedersoo L."/>
            <person name="Vaario L.M."/>
            <person name="Yamada A."/>
            <person name="Yan M."/>
            <person name="Wang P."/>
            <person name="Xu J."/>
            <person name="Bruns T."/>
            <person name="Baldrian P."/>
            <person name="Vilgalys R."/>
            <person name="Dunand C."/>
            <person name="Henrissat B."/>
            <person name="Grigoriev I.V."/>
            <person name="Hibbett D."/>
            <person name="Nagy L.G."/>
            <person name="Martin F.M."/>
        </authorList>
    </citation>
    <scope>NUCLEOTIDE SEQUENCE</scope>
    <source>
        <strain evidence="2">Prilba</strain>
    </source>
</reference>
<dbReference type="AlphaFoldDB" id="A0A9P5JVA4"/>
<reference evidence="2" key="1">
    <citation type="submission" date="2019-10" db="EMBL/GenBank/DDBJ databases">
        <authorList>
            <consortium name="DOE Joint Genome Institute"/>
            <person name="Kuo A."/>
            <person name="Miyauchi S."/>
            <person name="Kiss E."/>
            <person name="Drula E."/>
            <person name="Kohler A."/>
            <person name="Sanchez-Garcia M."/>
            <person name="Andreopoulos B."/>
            <person name="Barry K.W."/>
            <person name="Bonito G."/>
            <person name="Buee M."/>
            <person name="Carver A."/>
            <person name="Chen C."/>
            <person name="Cichocki N."/>
            <person name="Clum A."/>
            <person name="Culley D."/>
            <person name="Crous P.W."/>
            <person name="Fauchery L."/>
            <person name="Girlanda M."/>
            <person name="Hayes R."/>
            <person name="Keri Z."/>
            <person name="LaButti K."/>
            <person name="Lipzen A."/>
            <person name="Lombard V."/>
            <person name="Magnuson J."/>
            <person name="Maillard F."/>
            <person name="Morin E."/>
            <person name="Murat C."/>
            <person name="Nolan M."/>
            <person name="Ohm R."/>
            <person name="Pangilinan J."/>
            <person name="Pereira M."/>
            <person name="Perotto S."/>
            <person name="Peter M."/>
            <person name="Riley R."/>
            <person name="Sitrit Y."/>
            <person name="Stielow B."/>
            <person name="Szollosi G."/>
            <person name="Zifcakova L."/>
            <person name="Stursova M."/>
            <person name="Spatafora J.W."/>
            <person name="Tedersoo L."/>
            <person name="Vaario L.-M."/>
            <person name="Yamada A."/>
            <person name="Yan M."/>
            <person name="Wang P."/>
            <person name="Xu J."/>
            <person name="Bruns T."/>
            <person name="Baldrian P."/>
            <person name="Vilgalys R."/>
            <person name="Henrissat B."/>
            <person name="Grigoriev I.V."/>
            <person name="Hibbett D."/>
            <person name="Nagy L.G."/>
            <person name="Martin F.M."/>
        </authorList>
    </citation>
    <scope>NUCLEOTIDE SEQUENCE</scope>
    <source>
        <strain evidence="2">Prilba</strain>
    </source>
</reference>
<comment type="caution">
    <text evidence="2">The sequence shown here is derived from an EMBL/GenBank/DDBJ whole genome shotgun (WGS) entry which is preliminary data.</text>
</comment>
<dbReference type="OrthoDB" id="2382073at2759"/>
<protein>
    <submittedName>
        <fullName evidence="2">Uncharacterized protein</fullName>
    </submittedName>
</protein>
<evidence type="ECO:0000313" key="2">
    <source>
        <dbReference type="EMBL" id="KAF8463941.1"/>
    </source>
</evidence>
<feature type="compositionally biased region" description="Basic and acidic residues" evidence="1">
    <location>
        <begin position="147"/>
        <end position="158"/>
    </location>
</feature>
<dbReference type="Proteomes" id="UP000759537">
    <property type="component" value="Unassembled WGS sequence"/>
</dbReference>
<gene>
    <name evidence="2" type="ORF">DFH94DRAFT_699325</name>
</gene>
<organism evidence="2 3">
    <name type="scientific">Russula ochroleuca</name>
    <dbReference type="NCBI Taxonomy" id="152965"/>
    <lineage>
        <taxon>Eukaryota</taxon>
        <taxon>Fungi</taxon>
        <taxon>Dikarya</taxon>
        <taxon>Basidiomycota</taxon>
        <taxon>Agaricomycotina</taxon>
        <taxon>Agaricomycetes</taxon>
        <taxon>Russulales</taxon>
        <taxon>Russulaceae</taxon>
        <taxon>Russula</taxon>
    </lineage>
</organism>
<evidence type="ECO:0000313" key="3">
    <source>
        <dbReference type="Proteomes" id="UP000759537"/>
    </source>
</evidence>
<dbReference type="EMBL" id="WHVB01000060">
    <property type="protein sequence ID" value="KAF8463941.1"/>
    <property type="molecule type" value="Genomic_DNA"/>
</dbReference>
<sequence>MSMHVVIRRSDCIYHFCEGHDANQHATFGEAAHITGRGFNYARPFIYTTSLRNATITTTSYSFDFLEDGTAERLAMQVLEHSTYLQEYLPASLAASSILAQSSAWRPALSLFTSSRTDLTHIYQLPKGTDRYARRIDTSGIEDGDGEDKRTTEARDGDDNLDAFEVPFKPLSSSPTLRFVRKSVLLHTITPSHRYRSLASTPDP</sequence>
<feature type="region of interest" description="Disordered" evidence="1">
    <location>
        <begin position="134"/>
        <end position="161"/>
    </location>
</feature>
<proteinExistence type="predicted"/>